<dbReference type="EMBL" id="JAUHHV010000008">
    <property type="protein sequence ID" value="KAK1416099.1"/>
    <property type="molecule type" value="Genomic_DNA"/>
</dbReference>
<reference evidence="2" key="1">
    <citation type="journal article" date="2023" name="bioRxiv">
        <title>Improved chromosome-level genome assembly for marigold (Tagetes erecta).</title>
        <authorList>
            <person name="Jiang F."/>
            <person name="Yuan L."/>
            <person name="Wang S."/>
            <person name="Wang H."/>
            <person name="Xu D."/>
            <person name="Wang A."/>
            <person name="Fan W."/>
        </authorList>
    </citation>
    <scope>NUCLEOTIDE SEQUENCE</scope>
    <source>
        <strain evidence="2">WSJ</strain>
        <tissue evidence="2">Leaf</tissue>
    </source>
</reference>
<dbReference type="AlphaFoldDB" id="A0AAD8K5A9"/>
<name>A0AAD8K5A9_TARER</name>
<evidence type="ECO:0000313" key="2">
    <source>
        <dbReference type="EMBL" id="KAK1416099.1"/>
    </source>
</evidence>
<feature type="transmembrane region" description="Helical" evidence="1">
    <location>
        <begin position="6"/>
        <end position="24"/>
    </location>
</feature>
<keyword evidence="3" id="KW-1185">Reference proteome</keyword>
<comment type="caution">
    <text evidence="2">The sequence shown here is derived from an EMBL/GenBank/DDBJ whole genome shotgun (WGS) entry which is preliminary data.</text>
</comment>
<gene>
    <name evidence="2" type="ORF">QVD17_31887</name>
</gene>
<proteinExistence type="predicted"/>
<evidence type="ECO:0000256" key="1">
    <source>
        <dbReference type="SAM" id="Phobius"/>
    </source>
</evidence>
<evidence type="ECO:0000313" key="3">
    <source>
        <dbReference type="Proteomes" id="UP001229421"/>
    </source>
</evidence>
<dbReference type="Proteomes" id="UP001229421">
    <property type="component" value="Unassembled WGS sequence"/>
</dbReference>
<protein>
    <submittedName>
        <fullName evidence="2">Uncharacterized protein</fullName>
    </submittedName>
</protein>
<keyword evidence="1" id="KW-0812">Transmembrane</keyword>
<keyword evidence="1" id="KW-1133">Transmembrane helix</keyword>
<keyword evidence="1" id="KW-0472">Membrane</keyword>
<organism evidence="2 3">
    <name type="scientific">Tagetes erecta</name>
    <name type="common">African marigold</name>
    <dbReference type="NCBI Taxonomy" id="13708"/>
    <lineage>
        <taxon>Eukaryota</taxon>
        <taxon>Viridiplantae</taxon>
        <taxon>Streptophyta</taxon>
        <taxon>Embryophyta</taxon>
        <taxon>Tracheophyta</taxon>
        <taxon>Spermatophyta</taxon>
        <taxon>Magnoliopsida</taxon>
        <taxon>eudicotyledons</taxon>
        <taxon>Gunneridae</taxon>
        <taxon>Pentapetalae</taxon>
        <taxon>asterids</taxon>
        <taxon>campanulids</taxon>
        <taxon>Asterales</taxon>
        <taxon>Asteraceae</taxon>
        <taxon>Asteroideae</taxon>
        <taxon>Heliantheae alliance</taxon>
        <taxon>Tageteae</taxon>
        <taxon>Tagetes</taxon>
    </lineage>
</organism>
<sequence length="80" mass="8915">MVVSLLWAWAVYMLIGLLMADGQLSKSKYKKPPIFPKTQISDHSPPKSGQFSGSGNCLTLHHRYTHSTTTSIYPSYCIVV</sequence>
<accession>A0AAD8K5A9</accession>